<keyword evidence="3" id="KW-0238">DNA-binding</keyword>
<evidence type="ECO:0000256" key="4">
    <source>
        <dbReference type="ARBA" id="ARBA00023159"/>
    </source>
</evidence>
<dbReference type="AlphaFoldDB" id="A0A2T9JEQ9"/>
<proteinExistence type="predicted"/>
<dbReference type="GO" id="GO:0003700">
    <property type="term" value="F:DNA-binding transcription factor activity"/>
    <property type="evidence" value="ECO:0007669"/>
    <property type="project" value="InterPro"/>
</dbReference>
<dbReference type="PANTHER" id="PTHR11019:SF159">
    <property type="entry name" value="TRANSCRIPTIONAL REGULATOR-RELATED"/>
    <property type="match status" value="1"/>
</dbReference>
<dbReference type="PROSITE" id="PS01124">
    <property type="entry name" value="HTH_ARAC_FAMILY_2"/>
    <property type="match status" value="1"/>
</dbReference>
<dbReference type="Gene3D" id="1.10.10.60">
    <property type="entry name" value="Homeodomain-like"/>
    <property type="match status" value="2"/>
</dbReference>
<reference evidence="8 9" key="1">
    <citation type="submission" date="2018-04" db="EMBL/GenBank/DDBJ databases">
        <title>The genome sequence of Caulobacter sp. 744.</title>
        <authorList>
            <person name="Gao J."/>
            <person name="Sun J."/>
        </authorList>
    </citation>
    <scope>NUCLEOTIDE SEQUENCE [LARGE SCALE GENOMIC DNA]</scope>
    <source>
        <strain evidence="8 9">774</strain>
    </source>
</reference>
<dbReference type="CDD" id="cd06124">
    <property type="entry name" value="cupin_NimR-like_N"/>
    <property type="match status" value="1"/>
</dbReference>
<feature type="domain" description="HTH araC/xylS-type" evidence="7">
    <location>
        <begin position="248"/>
        <end position="345"/>
    </location>
</feature>
<feature type="compositionally biased region" description="Basic and acidic residues" evidence="6">
    <location>
        <begin position="92"/>
        <end position="102"/>
    </location>
</feature>
<keyword evidence="5" id="KW-0804">Transcription</keyword>
<gene>
    <name evidence="8" type="ORF">DDF67_24400</name>
</gene>
<comment type="caution">
    <text evidence="8">The sequence shown here is derived from an EMBL/GenBank/DDBJ whole genome shotgun (WGS) entry which is preliminary data.</text>
</comment>
<keyword evidence="2" id="KW-0805">Transcription regulation</keyword>
<evidence type="ECO:0000256" key="1">
    <source>
        <dbReference type="ARBA" id="ARBA00022491"/>
    </source>
</evidence>
<dbReference type="InterPro" id="IPR018060">
    <property type="entry name" value="HTH_AraC"/>
</dbReference>
<dbReference type="PANTHER" id="PTHR11019">
    <property type="entry name" value="HTH-TYPE TRANSCRIPTIONAL REGULATOR NIMR"/>
    <property type="match status" value="1"/>
</dbReference>
<evidence type="ECO:0000256" key="6">
    <source>
        <dbReference type="SAM" id="MobiDB-lite"/>
    </source>
</evidence>
<keyword evidence="4" id="KW-0010">Activator</keyword>
<dbReference type="Gene3D" id="2.60.120.10">
    <property type="entry name" value="Jelly Rolls"/>
    <property type="match status" value="1"/>
</dbReference>
<dbReference type="EMBL" id="QDKQ01000077">
    <property type="protein sequence ID" value="PVM82149.1"/>
    <property type="molecule type" value="Genomic_DNA"/>
</dbReference>
<evidence type="ECO:0000256" key="2">
    <source>
        <dbReference type="ARBA" id="ARBA00023015"/>
    </source>
</evidence>
<dbReference type="GO" id="GO:0043565">
    <property type="term" value="F:sequence-specific DNA binding"/>
    <property type="evidence" value="ECO:0007669"/>
    <property type="project" value="InterPro"/>
</dbReference>
<evidence type="ECO:0000256" key="5">
    <source>
        <dbReference type="ARBA" id="ARBA00023163"/>
    </source>
</evidence>
<protein>
    <recommendedName>
        <fullName evidence="7">HTH araC/xylS-type domain-containing protein</fullName>
    </recommendedName>
</protein>
<dbReference type="PRINTS" id="PR00032">
    <property type="entry name" value="HTHARAC"/>
</dbReference>
<dbReference type="InterPro" id="IPR009057">
    <property type="entry name" value="Homeodomain-like_sf"/>
</dbReference>
<evidence type="ECO:0000313" key="9">
    <source>
        <dbReference type="Proteomes" id="UP000245073"/>
    </source>
</evidence>
<dbReference type="InterPro" id="IPR014710">
    <property type="entry name" value="RmlC-like_jellyroll"/>
</dbReference>
<accession>A0A2T9JEQ9</accession>
<dbReference type="InterPro" id="IPR011051">
    <property type="entry name" value="RmlC_Cupin_sf"/>
</dbReference>
<dbReference type="Pfam" id="PF12833">
    <property type="entry name" value="HTH_18"/>
    <property type="match status" value="1"/>
</dbReference>
<evidence type="ECO:0000259" key="7">
    <source>
        <dbReference type="PROSITE" id="PS01124"/>
    </source>
</evidence>
<dbReference type="InterPro" id="IPR020449">
    <property type="entry name" value="Tscrpt_reg_AraC-type_HTH"/>
</dbReference>
<evidence type="ECO:0000256" key="3">
    <source>
        <dbReference type="ARBA" id="ARBA00023125"/>
    </source>
</evidence>
<dbReference type="SUPFAM" id="SSF51182">
    <property type="entry name" value="RmlC-like cupins"/>
    <property type="match status" value="1"/>
</dbReference>
<dbReference type="Proteomes" id="UP000245073">
    <property type="component" value="Unassembled WGS sequence"/>
</dbReference>
<sequence>MRAIRSKTPRQSVFRCSPTPVAFTSDIPKAMVLLSVRLSVLRGSRNEVVGFWPDRAIYRPVRDCLWFMPLAETRPAQRSPETTLPADLPEPPVDKSSSDHPPLRPVVGFHGRQSKGYYDPPHVHDRAQFSYRLEGVAAVRAGGEAIILPPGRGVWIPAGLRHEVSCRGPAAYNVLYVTNAAAPQPDGLRVIDITPFLHALVEEFLTLDPGYDEAGREGDIVRLMLGEITRAPPSTEAGPRLPADARLQRVCASLRRDPADSRDIDAWADQAGMSRRTFTRNFREETGMSFVAWRQQLRMTQAAALLSAGQSATQVAQGLGFSSLSAFTTLFRRSFGLSPRRYAERLEPSIIGRAGQG</sequence>
<name>A0A2T9JEQ9_9CAUL</name>
<dbReference type="Pfam" id="PF02311">
    <property type="entry name" value="AraC_binding"/>
    <property type="match status" value="1"/>
</dbReference>
<dbReference type="InterPro" id="IPR003313">
    <property type="entry name" value="AraC-bd"/>
</dbReference>
<dbReference type="SMART" id="SM00342">
    <property type="entry name" value="HTH_ARAC"/>
    <property type="match status" value="1"/>
</dbReference>
<evidence type="ECO:0000313" key="8">
    <source>
        <dbReference type="EMBL" id="PVM82149.1"/>
    </source>
</evidence>
<feature type="region of interest" description="Disordered" evidence="6">
    <location>
        <begin position="76"/>
        <end position="102"/>
    </location>
</feature>
<keyword evidence="9" id="KW-1185">Reference proteome</keyword>
<dbReference type="SUPFAM" id="SSF46689">
    <property type="entry name" value="Homeodomain-like"/>
    <property type="match status" value="1"/>
</dbReference>
<keyword evidence="1" id="KW-0678">Repressor</keyword>
<dbReference type="FunFam" id="1.10.10.60:FF:000132">
    <property type="entry name" value="AraC family transcriptional regulator"/>
    <property type="match status" value="1"/>
</dbReference>
<organism evidence="8 9">
    <name type="scientific">Caulobacter endophyticus</name>
    <dbReference type="NCBI Taxonomy" id="2172652"/>
    <lineage>
        <taxon>Bacteria</taxon>
        <taxon>Pseudomonadati</taxon>
        <taxon>Pseudomonadota</taxon>
        <taxon>Alphaproteobacteria</taxon>
        <taxon>Caulobacterales</taxon>
        <taxon>Caulobacteraceae</taxon>
        <taxon>Caulobacter</taxon>
    </lineage>
</organism>